<sequence length="117" mass="13121">MPEIIFDALVPTSHVPRLQARFEQLATAMNVSVTSEGVVQVDPEVERQLREQLDGDSSEFYMQRFVIHAASNLNQTAMTFARLLTPHADLPPEPVALENEEAFEVAADYPWTVVIQP</sequence>
<name>A0A7G5FG58_9CORY</name>
<accession>A0A7G5FG58</accession>
<gene>
    <name evidence="1" type="ORF">HW450_02290</name>
</gene>
<protein>
    <submittedName>
        <fullName evidence="1">Uncharacterized protein</fullName>
    </submittedName>
</protein>
<keyword evidence="2" id="KW-1185">Reference proteome</keyword>
<evidence type="ECO:0000313" key="1">
    <source>
        <dbReference type="EMBL" id="QMV85599.1"/>
    </source>
</evidence>
<dbReference type="Proteomes" id="UP000515570">
    <property type="component" value="Chromosome"/>
</dbReference>
<evidence type="ECO:0000313" key="2">
    <source>
        <dbReference type="Proteomes" id="UP000515570"/>
    </source>
</evidence>
<proteinExistence type="predicted"/>
<dbReference type="AlphaFoldDB" id="A0A7G5FG58"/>
<organism evidence="1 2">
    <name type="scientific">Corynebacterium hindlerae</name>
    <dbReference type="NCBI Taxonomy" id="699041"/>
    <lineage>
        <taxon>Bacteria</taxon>
        <taxon>Bacillati</taxon>
        <taxon>Actinomycetota</taxon>
        <taxon>Actinomycetes</taxon>
        <taxon>Mycobacteriales</taxon>
        <taxon>Corynebacteriaceae</taxon>
        <taxon>Corynebacterium</taxon>
    </lineage>
</organism>
<dbReference type="RefSeq" id="WP_182386420.1">
    <property type="nucleotide sequence ID" value="NZ_CP059833.1"/>
</dbReference>
<dbReference type="EMBL" id="CP059833">
    <property type="protein sequence ID" value="QMV85599.1"/>
    <property type="molecule type" value="Genomic_DNA"/>
</dbReference>
<reference evidence="1 2" key="1">
    <citation type="submission" date="2020-07" db="EMBL/GenBank/DDBJ databases">
        <title>non toxigenic Corynebacterium sp. nov from a clinical source.</title>
        <authorList>
            <person name="Bernier A.-M."/>
            <person name="Bernard K."/>
        </authorList>
    </citation>
    <scope>NUCLEOTIDE SEQUENCE [LARGE SCALE GENOMIC DNA]</scope>
    <source>
        <strain evidence="2">NML 93-0612</strain>
    </source>
</reference>